<dbReference type="AlphaFoldDB" id="C9YDI1"/>
<dbReference type="CDD" id="cd03794">
    <property type="entry name" value="GT4_WbuB-like"/>
    <property type="match status" value="1"/>
</dbReference>
<dbReference type="Pfam" id="PF00534">
    <property type="entry name" value="Glycos_transf_1"/>
    <property type="match status" value="1"/>
</dbReference>
<sequence>MNILVFSFYFSPDLCAGAFRAEALVRALSDRFPSAKITILTTKPNRYQSFILEALEEESDGNKRIIRFPLPAHKSGMLDQSKAFISYYLACIRATKAKKYDLVIGTSSRLMTAVLAAKVAISMRACLYLDIRDLFVDTIGDVLPKYFANLAKPFFSMMESYAFNAANHINLVSRGFEAYIKQRYPKQKLSFFTNGIDSDFLMPMVGKESGLSVKKSDFITVLYAGNVGDGQGLHLIVPLLARELEDKVRFRIIGDGGRLIELKAALDSFGVKNVQLVSPMPRYELLREYAEADVLFLHLNDYDAFRKVLPSKIFEYGASGKPIWAGVSGYASDFICREIDNSAVFTPCDWVGGLAAFQKLTLATIARPDFVSKFDRIDVMSQMAGDIQDVYLRRKQ</sequence>
<feature type="domain" description="Glycosyl transferase family 1" evidence="1">
    <location>
        <begin position="214"/>
        <end position="349"/>
    </location>
</feature>
<gene>
    <name evidence="2" type="ORF">Csp_F36780</name>
</gene>
<dbReference type="Gene3D" id="3.40.50.2000">
    <property type="entry name" value="Glycogen Phosphorylase B"/>
    <property type="match status" value="2"/>
</dbReference>
<protein>
    <recommendedName>
        <fullName evidence="1">Glycosyl transferase family 1 domain-containing protein</fullName>
    </recommendedName>
</protein>
<evidence type="ECO:0000313" key="2">
    <source>
        <dbReference type="EMBL" id="CBA31291.1"/>
    </source>
</evidence>
<dbReference type="EMBL" id="FN543106">
    <property type="protein sequence ID" value="CBA31291.1"/>
    <property type="molecule type" value="Genomic_DNA"/>
</dbReference>
<reference evidence="2" key="1">
    <citation type="journal article" date="2010" name="Nature">
        <title>The Dynamic genome of Hydra.</title>
        <authorList>
            <person name="Chapman J.A."/>
            <person name="Kirkness E.F."/>
            <person name="Simakov O."/>
            <person name="Hampson S.E."/>
            <person name="Mitros T."/>
            <person name="Weinmaier T."/>
            <person name="Rattei T."/>
            <person name="Balasubramanian P.G."/>
            <person name="Borman J."/>
            <person name="Busam D."/>
            <person name="Disbennett K."/>
            <person name="Pfannkoch C."/>
            <person name="Sumin N."/>
            <person name="Sutton G."/>
            <person name="Viswanathan L."/>
            <person name="Walenz B."/>
            <person name="Goodstein D.M."/>
            <person name="Hellsten U."/>
            <person name="Kawashima T."/>
            <person name="Prochnik S.E."/>
            <person name="Putnam N.H."/>
            <person name="Shu S."/>
            <person name="Blumberg B."/>
            <person name="Dana C.E."/>
            <person name="Gee L."/>
            <person name="Kibler D.F."/>
            <person name="Law L."/>
            <person name="Lindgens D."/>
            <person name="Martinez D.E."/>
            <person name="Peng J."/>
            <person name="Wigge P.A."/>
            <person name="Bertulat B."/>
            <person name="Guder C."/>
            <person name="Nakamura Y."/>
            <person name="Ozbek S."/>
            <person name="Watanabe H."/>
            <person name="Khalturin K."/>
            <person name="Hemmrich G."/>
            <person name="Franke A."/>
            <person name="Augustin R."/>
            <person name="Fraune S."/>
            <person name="Hayakawa E."/>
            <person name="Hayakawa S."/>
            <person name="Hirose M."/>
            <person name="Hwang J."/>
            <person name="Ikeo K."/>
            <person name="Nishimiya-Fujisawa C."/>
            <person name="Ogura A."/>
            <person name="Takahashi T."/>
            <person name="Steinmetz P.R."/>
            <person name="Zhang X."/>
            <person name="Aufschnaiter R."/>
            <person name="Eder M.K."/>
            <person name="Gorny A.K."/>
            <person name="Salvenmoser W."/>
            <person name="Heimberg A.M."/>
            <person name="Wheeler B.M."/>
            <person name="Peterson K.J."/>
            <person name="Boettger A."/>
            <person name="Tischler P."/>
            <person name="Wolf A."/>
            <person name="Gojobori T."/>
            <person name="Remington K.A."/>
            <person name="Strausberg R.L."/>
            <person name="Venter J."/>
            <person name="Technau U."/>
            <person name="Hobmayer B."/>
            <person name="Bosch T.C."/>
            <person name="Holstein T.W."/>
            <person name="Fujisawa T."/>
            <person name="Bode H.R."/>
            <person name="David C.N."/>
            <person name="Rokhsar D.S."/>
            <person name="Steele R.E."/>
        </authorList>
    </citation>
    <scope>NUCLEOTIDE SEQUENCE</scope>
</reference>
<evidence type="ECO:0000259" key="1">
    <source>
        <dbReference type="Pfam" id="PF00534"/>
    </source>
</evidence>
<organism evidence="2">
    <name type="scientific">Curvibacter symbiont subsp. Hydra magnipapillata</name>
    <dbReference type="NCBI Taxonomy" id="667019"/>
    <lineage>
        <taxon>Bacteria</taxon>
        <taxon>Pseudomonadati</taxon>
        <taxon>Pseudomonadota</taxon>
        <taxon>Betaproteobacteria</taxon>
        <taxon>Burkholderiales</taxon>
        <taxon>Comamonadaceae</taxon>
        <taxon>Curvibacter</taxon>
    </lineage>
</organism>
<name>C9YDI1_CURXX</name>
<accession>C9YDI1</accession>
<dbReference type="SUPFAM" id="SSF53756">
    <property type="entry name" value="UDP-Glycosyltransferase/glycogen phosphorylase"/>
    <property type="match status" value="1"/>
</dbReference>
<proteinExistence type="predicted"/>
<dbReference type="GO" id="GO:0016757">
    <property type="term" value="F:glycosyltransferase activity"/>
    <property type="evidence" value="ECO:0007669"/>
    <property type="project" value="InterPro"/>
</dbReference>
<dbReference type="CAZy" id="GT4">
    <property type="family name" value="Glycosyltransferase Family 4"/>
</dbReference>
<dbReference type="InterPro" id="IPR001296">
    <property type="entry name" value="Glyco_trans_1"/>
</dbReference>